<dbReference type="Proteomes" id="UP000285530">
    <property type="component" value="Unassembled WGS sequence"/>
</dbReference>
<reference evidence="3 4" key="1">
    <citation type="submission" date="2018-09" db="EMBL/GenBank/DDBJ databases">
        <title>Paracoccus onubensis nov. sp. a moderate halophilic bacterium isolated from Gruta de las Maravillas (Aracena, Spain).</title>
        <authorList>
            <person name="Jurado V."/>
            <person name="Gutierrez-Patricio S."/>
            <person name="Gonzalez-Pimentel J.L."/>
            <person name="Laiz L."/>
            <person name="Saiz-Jimenez C."/>
        </authorList>
    </citation>
    <scope>NUCLEOTIDE SEQUENCE [LARGE SCALE GENOMIC DNA]</scope>
    <source>
        <strain evidence="3 4">DSM 19484</strain>
    </source>
</reference>
<dbReference type="OrthoDB" id="9813285at2"/>
<feature type="domain" description="Integrase catalytic" evidence="2">
    <location>
        <begin position="2"/>
        <end position="24"/>
    </location>
</feature>
<dbReference type="Pfam" id="PF13683">
    <property type="entry name" value="rve_3"/>
    <property type="match status" value="1"/>
</dbReference>
<dbReference type="EMBL" id="QZEV01000054">
    <property type="protein sequence ID" value="RJL02805.1"/>
    <property type="molecule type" value="Genomic_DNA"/>
</dbReference>
<sequence>MVIEAWRVRYNTVRPHSSLGYRPPAPEALYWPSRDSGSPLPQATTLAPKPVMHQVEAEPLDRGGPMHPRDFRRR</sequence>
<evidence type="ECO:0000313" key="3">
    <source>
        <dbReference type="EMBL" id="RJL02805.1"/>
    </source>
</evidence>
<dbReference type="InterPro" id="IPR001584">
    <property type="entry name" value="Integrase_cat-core"/>
</dbReference>
<keyword evidence="4" id="KW-1185">Reference proteome</keyword>
<dbReference type="AlphaFoldDB" id="A0A418ZVG3"/>
<name>A0A418ZVG3_9RHOB</name>
<gene>
    <name evidence="3" type="ORF">D3P06_11035</name>
</gene>
<dbReference type="GO" id="GO:0015074">
    <property type="term" value="P:DNA integration"/>
    <property type="evidence" value="ECO:0007669"/>
    <property type="project" value="InterPro"/>
</dbReference>
<evidence type="ECO:0000259" key="2">
    <source>
        <dbReference type="Pfam" id="PF13683"/>
    </source>
</evidence>
<organism evidence="3 4">
    <name type="scientific">Paracoccus aestuarii</name>
    <dbReference type="NCBI Taxonomy" id="453842"/>
    <lineage>
        <taxon>Bacteria</taxon>
        <taxon>Pseudomonadati</taxon>
        <taxon>Pseudomonadota</taxon>
        <taxon>Alphaproteobacteria</taxon>
        <taxon>Rhodobacterales</taxon>
        <taxon>Paracoccaceae</taxon>
        <taxon>Paracoccus</taxon>
    </lineage>
</organism>
<accession>A0A418ZVG3</accession>
<proteinExistence type="predicted"/>
<protein>
    <recommendedName>
        <fullName evidence="2">Integrase catalytic domain-containing protein</fullName>
    </recommendedName>
</protein>
<feature type="region of interest" description="Disordered" evidence="1">
    <location>
        <begin position="55"/>
        <end position="74"/>
    </location>
</feature>
<evidence type="ECO:0000313" key="4">
    <source>
        <dbReference type="Proteomes" id="UP000285530"/>
    </source>
</evidence>
<evidence type="ECO:0000256" key="1">
    <source>
        <dbReference type="SAM" id="MobiDB-lite"/>
    </source>
</evidence>
<comment type="caution">
    <text evidence="3">The sequence shown here is derived from an EMBL/GenBank/DDBJ whole genome shotgun (WGS) entry which is preliminary data.</text>
</comment>